<dbReference type="InterPro" id="IPR018490">
    <property type="entry name" value="cNMP-bd_dom_sf"/>
</dbReference>
<dbReference type="SMART" id="SM00100">
    <property type="entry name" value="cNMP"/>
    <property type="match status" value="1"/>
</dbReference>
<dbReference type="Pfam" id="PF13545">
    <property type="entry name" value="HTH_Crp_2"/>
    <property type="match status" value="1"/>
</dbReference>
<gene>
    <name evidence="6" type="ORF">JJQ60_02890</name>
</gene>
<evidence type="ECO:0000313" key="7">
    <source>
        <dbReference type="Proteomes" id="UP000651057"/>
    </source>
</evidence>
<dbReference type="PROSITE" id="PS50042">
    <property type="entry name" value="CNMP_BINDING_3"/>
    <property type="match status" value="1"/>
</dbReference>
<organism evidence="6 7">
    <name type="scientific">Aquimarina mytili</name>
    <dbReference type="NCBI Taxonomy" id="874423"/>
    <lineage>
        <taxon>Bacteria</taxon>
        <taxon>Pseudomonadati</taxon>
        <taxon>Bacteroidota</taxon>
        <taxon>Flavobacteriia</taxon>
        <taxon>Flavobacteriales</taxon>
        <taxon>Flavobacteriaceae</taxon>
        <taxon>Aquimarina</taxon>
    </lineage>
</organism>
<dbReference type="AlphaFoldDB" id="A0A937D4Q4"/>
<comment type="caution">
    <text evidence="6">The sequence shown here is derived from an EMBL/GenBank/DDBJ whole genome shotgun (WGS) entry which is preliminary data.</text>
</comment>
<evidence type="ECO:0000259" key="4">
    <source>
        <dbReference type="PROSITE" id="PS50042"/>
    </source>
</evidence>
<keyword evidence="7" id="KW-1185">Reference proteome</keyword>
<feature type="domain" description="Cyclic nucleotide-binding" evidence="4">
    <location>
        <begin position="18"/>
        <end position="138"/>
    </location>
</feature>
<dbReference type="PROSITE" id="PS51063">
    <property type="entry name" value="HTH_CRP_2"/>
    <property type="match status" value="1"/>
</dbReference>
<dbReference type="Gene3D" id="1.10.10.10">
    <property type="entry name" value="Winged helix-like DNA-binding domain superfamily/Winged helix DNA-binding domain"/>
    <property type="match status" value="1"/>
</dbReference>
<dbReference type="GO" id="GO:0005829">
    <property type="term" value="C:cytosol"/>
    <property type="evidence" value="ECO:0007669"/>
    <property type="project" value="TreeGrafter"/>
</dbReference>
<dbReference type="InterPro" id="IPR036388">
    <property type="entry name" value="WH-like_DNA-bd_sf"/>
</dbReference>
<keyword evidence="2" id="KW-0238">DNA-binding</keyword>
<sequence>MINTLFPCRRYSFANDTILEDLSKNTISLIEEKKISIKLKKKEVLFYEGTIPTGVYILKSGKVKKYSTGLNGKEHIFYLAKENGILGYHCLLSKETYAHTTACLTDCEFDLIPKEVFLSMIENDYEMLYRLLKSISHEFGVFTNNTRILAQHSVRERTALSIIKLERFFDNNGCIKLSRKDHSSLVGTSIESLVRTLHDFKEEGAIELRESMIITKDMEKLVKASNFM</sequence>
<keyword evidence="1" id="KW-0805">Transcription regulation</keyword>
<dbReference type="EMBL" id="JAERQJ010000001">
    <property type="protein sequence ID" value="MBL0682449.1"/>
    <property type="molecule type" value="Genomic_DNA"/>
</dbReference>
<reference evidence="6" key="1">
    <citation type="submission" date="2021-01" db="EMBL/GenBank/DDBJ databases">
        <authorList>
            <person name="Zhong Y.L."/>
        </authorList>
    </citation>
    <scope>NUCLEOTIDE SEQUENCE</scope>
    <source>
        <strain evidence="6">KCTC 23302</strain>
    </source>
</reference>
<evidence type="ECO:0000259" key="5">
    <source>
        <dbReference type="PROSITE" id="PS51063"/>
    </source>
</evidence>
<dbReference type="InterPro" id="IPR012318">
    <property type="entry name" value="HTH_CRP"/>
</dbReference>
<feature type="domain" description="HTH crp-type" evidence="5">
    <location>
        <begin position="152"/>
        <end position="219"/>
    </location>
</feature>
<evidence type="ECO:0000256" key="3">
    <source>
        <dbReference type="ARBA" id="ARBA00023163"/>
    </source>
</evidence>
<evidence type="ECO:0000256" key="1">
    <source>
        <dbReference type="ARBA" id="ARBA00023015"/>
    </source>
</evidence>
<evidence type="ECO:0000256" key="2">
    <source>
        <dbReference type="ARBA" id="ARBA00023125"/>
    </source>
</evidence>
<dbReference type="SUPFAM" id="SSF46785">
    <property type="entry name" value="Winged helix' DNA-binding domain"/>
    <property type="match status" value="1"/>
</dbReference>
<keyword evidence="3" id="KW-0804">Transcription</keyword>
<protein>
    <submittedName>
        <fullName evidence="6">Crp/Fnr family transcriptional regulator</fullName>
    </submittedName>
</protein>
<dbReference type="GO" id="GO:0003700">
    <property type="term" value="F:DNA-binding transcription factor activity"/>
    <property type="evidence" value="ECO:0007669"/>
    <property type="project" value="TreeGrafter"/>
</dbReference>
<dbReference type="InterPro" id="IPR000595">
    <property type="entry name" value="cNMP-bd_dom"/>
</dbReference>
<name>A0A937D4Q4_9FLAO</name>
<dbReference type="CDD" id="cd00038">
    <property type="entry name" value="CAP_ED"/>
    <property type="match status" value="1"/>
</dbReference>
<dbReference type="PANTHER" id="PTHR24567">
    <property type="entry name" value="CRP FAMILY TRANSCRIPTIONAL REGULATORY PROTEIN"/>
    <property type="match status" value="1"/>
</dbReference>
<evidence type="ECO:0000313" key="6">
    <source>
        <dbReference type="EMBL" id="MBL0682449.1"/>
    </source>
</evidence>
<dbReference type="Proteomes" id="UP000651057">
    <property type="component" value="Unassembled WGS sequence"/>
</dbReference>
<dbReference type="Gene3D" id="2.60.120.10">
    <property type="entry name" value="Jelly Rolls"/>
    <property type="match status" value="1"/>
</dbReference>
<dbReference type="PANTHER" id="PTHR24567:SF26">
    <property type="entry name" value="REGULATORY PROTEIN YEIL"/>
    <property type="match status" value="1"/>
</dbReference>
<dbReference type="SUPFAM" id="SSF51206">
    <property type="entry name" value="cAMP-binding domain-like"/>
    <property type="match status" value="1"/>
</dbReference>
<dbReference type="RefSeq" id="WP_201916441.1">
    <property type="nucleotide sequence ID" value="NZ_BAABAX010000001.1"/>
</dbReference>
<dbReference type="InterPro" id="IPR050397">
    <property type="entry name" value="Env_Response_Regulators"/>
</dbReference>
<dbReference type="Pfam" id="PF00027">
    <property type="entry name" value="cNMP_binding"/>
    <property type="match status" value="1"/>
</dbReference>
<accession>A0A937D4Q4</accession>
<dbReference type="GO" id="GO:0003677">
    <property type="term" value="F:DNA binding"/>
    <property type="evidence" value="ECO:0007669"/>
    <property type="project" value="UniProtKB-KW"/>
</dbReference>
<dbReference type="InterPro" id="IPR014710">
    <property type="entry name" value="RmlC-like_jellyroll"/>
</dbReference>
<dbReference type="InterPro" id="IPR036390">
    <property type="entry name" value="WH_DNA-bd_sf"/>
</dbReference>
<proteinExistence type="predicted"/>